<keyword evidence="2" id="KW-1133">Transmembrane helix</keyword>
<organism evidence="4 5">
    <name type="scientific">Arthrobacter halodurans</name>
    <dbReference type="NCBI Taxonomy" id="516699"/>
    <lineage>
        <taxon>Bacteria</taxon>
        <taxon>Bacillati</taxon>
        <taxon>Actinomycetota</taxon>
        <taxon>Actinomycetes</taxon>
        <taxon>Micrococcales</taxon>
        <taxon>Micrococcaceae</taxon>
        <taxon>Arthrobacter</taxon>
    </lineage>
</organism>
<sequence length="548" mass="57297">MSRRAAATAASPIVARLEALERARELGEGRVPEAAHARALAVLERASARRSLSAEHTVVGFFGATGSGKSTLFNAVTGERWARAAATRPTTAAPLAAVWGPAGSAELLDWLEVAERHELGGPLSAGRKTGWLRGGREEPGGLILLDLPDFDSTALEHRDIVRRLSGQVDVLVWVLDPQKYADAAVHDDFIRPLSSHGAVTLVVLNQIDRLPADSVEPVVDSLRRILADDGLGEVRILPASAATGSGVDEVRAAIAGIAGERSAATRRLAADVADAAGQLAAGTGTTALAPPGRDAERRLATHLAQAAGVDTVASAVERSYRIGARGRTGWPVTRWLGRLRPDPLRRLNLRSRDVNPAVNRTSLPPPGAAQRAQSDGAVRAFADEASAGAPEAWRGSIRRAARGSADTLPDDLDQAIARTDIGAGRGSWWWPVVGVVQWIALACALVGAGWLGFLFVLGYLQLGVPAVPLVEGVPVPTLMLAGGVLLGMVLGLATGLLARLAAKARAAAARRRLTSAVAAVARRRIVEPVAAEIGRHNDFVRALAAARG</sequence>
<evidence type="ECO:0000313" key="4">
    <source>
        <dbReference type="EMBL" id="MFB0833144.1"/>
    </source>
</evidence>
<keyword evidence="2" id="KW-0472">Membrane</keyword>
<proteinExistence type="predicted"/>
<reference evidence="4 5" key="1">
    <citation type="submission" date="2024-09" db="EMBL/GenBank/DDBJ databases">
        <authorList>
            <person name="Salinas-Garcia M.A."/>
            <person name="Prieme A."/>
        </authorList>
    </citation>
    <scope>NUCLEOTIDE SEQUENCE [LARGE SCALE GENOMIC DNA]</scope>
    <source>
        <strain evidence="4 5">DSM 21081</strain>
    </source>
</reference>
<feature type="transmembrane region" description="Helical" evidence="2">
    <location>
        <begin position="428"/>
        <end position="460"/>
    </location>
</feature>
<dbReference type="InterPro" id="IPR005662">
    <property type="entry name" value="GTPase_Era-like"/>
</dbReference>
<dbReference type="InterPro" id="IPR027417">
    <property type="entry name" value="P-loop_NTPase"/>
</dbReference>
<dbReference type="Pfam" id="PF01926">
    <property type="entry name" value="MMR_HSR1"/>
    <property type="match status" value="1"/>
</dbReference>
<protein>
    <submittedName>
        <fullName evidence="4">GTPase family protein</fullName>
    </submittedName>
</protein>
<comment type="caution">
    <text evidence="4">The sequence shown here is derived from an EMBL/GenBank/DDBJ whole genome shotgun (WGS) entry which is preliminary data.</text>
</comment>
<keyword evidence="5" id="KW-1185">Reference proteome</keyword>
<dbReference type="InterPro" id="IPR006073">
    <property type="entry name" value="GTP-bd"/>
</dbReference>
<keyword evidence="2" id="KW-0812">Transmembrane</keyword>
<name>A0ABV4UI71_9MICC</name>
<evidence type="ECO:0000256" key="1">
    <source>
        <dbReference type="SAM" id="MobiDB-lite"/>
    </source>
</evidence>
<dbReference type="EMBL" id="JBHDLJ010000001">
    <property type="protein sequence ID" value="MFB0833144.1"/>
    <property type="molecule type" value="Genomic_DNA"/>
</dbReference>
<dbReference type="Gene3D" id="3.40.50.300">
    <property type="entry name" value="P-loop containing nucleotide triphosphate hydrolases"/>
    <property type="match status" value="1"/>
</dbReference>
<dbReference type="PANTHER" id="PTHR42698">
    <property type="entry name" value="GTPASE ERA"/>
    <property type="match status" value="1"/>
</dbReference>
<evidence type="ECO:0000313" key="5">
    <source>
        <dbReference type="Proteomes" id="UP001575652"/>
    </source>
</evidence>
<gene>
    <name evidence="4" type="ORF">ACETWP_00940</name>
</gene>
<evidence type="ECO:0000259" key="3">
    <source>
        <dbReference type="Pfam" id="PF01926"/>
    </source>
</evidence>
<accession>A0ABV4UI71</accession>
<feature type="domain" description="G" evidence="3">
    <location>
        <begin position="59"/>
        <end position="183"/>
    </location>
</feature>
<dbReference type="SUPFAM" id="SSF52540">
    <property type="entry name" value="P-loop containing nucleoside triphosphate hydrolases"/>
    <property type="match status" value="1"/>
</dbReference>
<feature type="region of interest" description="Disordered" evidence="1">
    <location>
        <begin position="355"/>
        <end position="376"/>
    </location>
</feature>
<feature type="transmembrane region" description="Helical" evidence="2">
    <location>
        <begin position="480"/>
        <end position="502"/>
    </location>
</feature>
<evidence type="ECO:0000256" key="2">
    <source>
        <dbReference type="SAM" id="Phobius"/>
    </source>
</evidence>
<dbReference type="PANTHER" id="PTHR42698:SF1">
    <property type="entry name" value="GTPASE ERA, MITOCHONDRIAL"/>
    <property type="match status" value="1"/>
</dbReference>
<dbReference type="Proteomes" id="UP001575652">
    <property type="component" value="Unassembled WGS sequence"/>
</dbReference>
<dbReference type="RefSeq" id="WP_373970312.1">
    <property type="nucleotide sequence ID" value="NZ_JBHDLJ010000001.1"/>
</dbReference>